<dbReference type="NCBIfam" id="TIGR01930">
    <property type="entry name" value="AcCoA-C-Actrans"/>
    <property type="match status" value="1"/>
</dbReference>
<dbReference type="InterPro" id="IPR020615">
    <property type="entry name" value="Thiolase_acyl_enz_int_AS"/>
</dbReference>
<evidence type="ECO:0000259" key="7">
    <source>
        <dbReference type="Pfam" id="PF02803"/>
    </source>
</evidence>
<dbReference type="Proteomes" id="UP001058381">
    <property type="component" value="Chromosome"/>
</dbReference>
<dbReference type="GO" id="GO:0044281">
    <property type="term" value="P:small molecule metabolic process"/>
    <property type="evidence" value="ECO:0007669"/>
    <property type="project" value="UniProtKB-ARBA"/>
</dbReference>
<name>A0A9Q9J0U5_9XANT</name>
<gene>
    <name evidence="8" type="ORF">M0D43_04295</name>
</gene>
<evidence type="ECO:0000313" key="8">
    <source>
        <dbReference type="EMBL" id="UXA66259.1"/>
    </source>
</evidence>
<feature type="active site" description="Acyl-thioester intermediate" evidence="4">
    <location>
        <position position="88"/>
    </location>
</feature>
<dbReference type="PROSITE" id="PS00099">
    <property type="entry name" value="THIOLASE_3"/>
    <property type="match status" value="1"/>
</dbReference>
<evidence type="ECO:0000259" key="6">
    <source>
        <dbReference type="Pfam" id="PF00108"/>
    </source>
</evidence>
<dbReference type="InterPro" id="IPR016039">
    <property type="entry name" value="Thiolase-like"/>
</dbReference>
<protein>
    <submittedName>
        <fullName evidence="8">Acetyl-CoA C-acyltransferase</fullName>
        <ecNumber evidence="8">2.3.1.16</ecNumber>
    </submittedName>
</protein>
<evidence type="ECO:0000256" key="5">
    <source>
        <dbReference type="RuleBase" id="RU003557"/>
    </source>
</evidence>
<dbReference type="FunFam" id="3.40.47.10:FF:000010">
    <property type="entry name" value="Acetyl-CoA acetyltransferase (Thiolase)"/>
    <property type="match status" value="1"/>
</dbReference>
<evidence type="ECO:0000256" key="3">
    <source>
        <dbReference type="ARBA" id="ARBA00023315"/>
    </source>
</evidence>
<accession>A0A9Q9J0U5</accession>
<organism evidence="8 9">
    <name type="scientific">Xanthomonas prunicola</name>
    <dbReference type="NCBI Taxonomy" id="2053930"/>
    <lineage>
        <taxon>Bacteria</taxon>
        <taxon>Pseudomonadati</taxon>
        <taxon>Pseudomonadota</taxon>
        <taxon>Gammaproteobacteria</taxon>
        <taxon>Lysobacterales</taxon>
        <taxon>Lysobacteraceae</taxon>
        <taxon>Xanthomonas</taxon>
    </lineage>
</organism>
<comment type="similarity">
    <text evidence="1 5">Belongs to the thiolase-like superfamily. Thiolase family.</text>
</comment>
<dbReference type="InterPro" id="IPR020610">
    <property type="entry name" value="Thiolase_AS"/>
</dbReference>
<evidence type="ECO:0000256" key="2">
    <source>
        <dbReference type="ARBA" id="ARBA00022679"/>
    </source>
</evidence>
<dbReference type="PIRSF" id="PIRSF000429">
    <property type="entry name" value="Ac-CoA_Ac_transf"/>
    <property type="match status" value="1"/>
</dbReference>
<sequence>MSDIVIVAAKRTAIGSFLGQFNGVPAPTLAAAAIQGALAQSGIAPADVSEVIVGCVLPANLGQAPARQAAIAAGIPTSTGATTINKVCGSGMKAIMFGHDLIKAGSASIVVAGGMESMSNAPHLLPNSRTGNRYGNFQAVDHMAWDGLTNPYDGQAMGVFGEATAETFGFSRADQDAFAIASVERAQAAQRSGAFADEIVPVTVATRKGEVVVDSDEQPGKSDVAKIPTLKPAFKKDGSVTAASSSSISDGAAITVLMRADDAQRRGVTPLARIVGHVTHSQEPEWFTTAPVAAIQSLVGKIGWQLDDVDLFEINEAFAVVAMTPIKQLGIAHDKVNVHGGACALGHPIGASGARLVVTLVNALRSRGGKRGIATLCIGGGEATAIAIELI</sequence>
<reference evidence="8" key="1">
    <citation type="submission" date="2022-04" db="EMBL/GenBank/DDBJ databases">
        <title>Xanthomonas prunicola pv. tritici, a pathogen causing a previously unreported foliar disease of wheat.</title>
        <authorList>
            <person name="Clavijo F."/>
            <person name="Curland R.D."/>
            <person name="Dill-Macky R."/>
            <person name="Pereyra S."/>
            <person name="Roman-Reyna V."/>
            <person name="Siri M.I."/>
        </authorList>
    </citation>
    <scope>NUCLEOTIDE SEQUENCE</scope>
    <source>
        <strain evidence="8">CIX249</strain>
    </source>
</reference>
<dbReference type="InterPro" id="IPR020616">
    <property type="entry name" value="Thiolase_N"/>
</dbReference>
<keyword evidence="2 5" id="KW-0808">Transferase</keyword>
<evidence type="ECO:0000256" key="4">
    <source>
        <dbReference type="PIRSR" id="PIRSR000429-1"/>
    </source>
</evidence>
<dbReference type="SUPFAM" id="SSF53901">
    <property type="entry name" value="Thiolase-like"/>
    <property type="match status" value="2"/>
</dbReference>
<dbReference type="Pfam" id="PF00108">
    <property type="entry name" value="Thiolase_N"/>
    <property type="match status" value="1"/>
</dbReference>
<feature type="active site" description="Proton acceptor" evidence="4">
    <location>
        <position position="347"/>
    </location>
</feature>
<keyword evidence="3 5" id="KW-0012">Acyltransferase</keyword>
<feature type="active site" description="Proton acceptor" evidence="4">
    <location>
        <position position="377"/>
    </location>
</feature>
<dbReference type="GO" id="GO:0003988">
    <property type="term" value="F:acetyl-CoA C-acyltransferase activity"/>
    <property type="evidence" value="ECO:0007669"/>
    <property type="project" value="UniProtKB-EC"/>
</dbReference>
<dbReference type="AlphaFoldDB" id="A0A9Q9J0U5"/>
<proteinExistence type="inferred from homology"/>
<dbReference type="CDD" id="cd00751">
    <property type="entry name" value="thiolase"/>
    <property type="match status" value="1"/>
</dbReference>
<dbReference type="GeneID" id="75150546"/>
<dbReference type="PANTHER" id="PTHR18919">
    <property type="entry name" value="ACETYL-COA C-ACYLTRANSFERASE"/>
    <property type="match status" value="1"/>
</dbReference>
<dbReference type="PROSITE" id="PS00098">
    <property type="entry name" value="THIOLASE_1"/>
    <property type="match status" value="1"/>
</dbReference>
<dbReference type="RefSeq" id="WP_252163685.1">
    <property type="nucleotide sequence ID" value="NZ_CP094827.1"/>
</dbReference>
<feature type="domain" description="Thiolase C-terminal" evidence="7">
    <location>
        <begin position="269"/>
        <end position="389"/>
    </location>
</feature>
<dbReference type="EC" id="2.3.1.16" evidence="8"/>
<dbReference type="PANTHER" id="PTHR18919:SF164">
    <property type="entry name" value="ACETYL-COA ACETYLTRANSFERASE"/>
    <property type="match status" value="1"/>
</dbReference>
<dbReference type="InterPro" id="IPR020617">
    <property type="entry name" value="Thiolase_C"/>
</dbReference>
<feature type="domain" description="Thiolase N-terminal" evidence="6">
    <location>
        <begin position="4"/>
        <end position="260"/>
    </location>
</feature>
<evidence type="ECO:0000313" key="9">
    <source>
        <dbReference type="Proteomes" id="UP001058381"/>
    </source>
</evidence>
<evidence type="ECO:0000256" key="1">
    <source>
        <dbReference type="ARBA" id="ARBA00010982"/>
    </source>
</evidence>
<dbReference type="Pfam" id="PF02803">
    <property type="entry name" value="Thiolase_C"/>
    <property type="match status" value="1"/>
</dbReference>
<dbReference type="InterPro" id="IPR002155">
    <property type="entry name" value="Thiolase"/>
</dbReference>
<dbReference type="EMBL" id="CP096142">
    <property type="protein sequence ID" value="UXA66259.1"/>
    <property type="molecule type" value="Genomic_DNA"/>
</dbReference>
<dbReference type="Gene3D" id="3.40.47.10">
    <property type="match status" value="2"/>
</dbReference>